<dbReference type="Proteomes" id="UP000886476">
    <property type="component" value="Unassembled WGS sequence"/>
</dbReference>
<feature type="transmembrane region" description="Helical" evidence="4">
    <location>
        <begin position="216"/>
        <end position="241"/>
    </location>
</feature>
<keyword evidence="7" id="KW-1185">Reference proteome</keyword>
<dbReference type="InterPro" id="IPR011701">
    <property type="entry name" value="MFS"/>
</dbReference>
<feature type="transmembrane region" description="Helical" evidence="4">
    <location>
        <begin position="12"/>
        <end position="34"/>
    </location>
</feature>
<feature type="transmembrane region" description="Helical" evidence="4">
    <location>
        <begin position="46"/>
        <end position="67"/>
    </location>
</feature>
<evidence type="ECO:0000256" key="1">
    <source>
        <dbReference type="ARBA" id="ARBA00022692"/>
    </source>
</evidence>
<dbReference type="PANTHER" id="PTHR11360:SF290">
    <property type="entry name" value="MONOCARBOXYLATE MFS PERMEASE"/>
    <property type="match status" value="1"/>
</dbReference>
<feature type="transmembrane region" description="Helical" evidence="4">
    <location>
        <begin position="104"/>
        <end position="126"/>
    </location>
</feature>
<dbReference type="RefSeq" id="WP_172110405.1">
    <property type="nucleotide sequence ID" value="NZ_JABFDN010000002.1"/>
</dbReference>
<dbReference type="SUPFAM" id="SSF103473">
    <property type="entry name" value="MFS general substrate transporter"/>
    <property type="match status" value="1"/>
</dbReference>
<reference evidence="6" key="1">
    <citation type="submission" date="2020-05" db="EMBL/GenBank/DDBJ databases">
        <title>Nod-independent and nitrogen-fixing Bradyrhizobium aeschynomene sp. nov. isolated from nodules of Aeschynomene indica.</title>
        <authorList>
            <person name="Zhang Z."/>
        </authorList>
    </citation>
    <scope>NUCLEOTIDE SEQUENCE</scope>
    <source>
        <strain evidence="6">83012</strain>
    </source>
</reference>
<evidence type="ECO:0000259" key="5">
    <source>
        <dbReference type="PROSITE" id="PS50850"/>
    </source>
</evidence>
<dbReference type="InterPro" id="IPR050327">
    <property type="entry name" value="Proton-linked_MCT"/>
</dbReference>
<dbReference type="Gene3D" id="1.20.1250.20">
    <property type="entry name" value="MFS general substrate transporter like domains"/>
    <property type="match status" value="1"/>
</dbReference>
<feature type="transmembrane region" description="Helical" evidence="4">
    <location>
        <begin position="304"/>
        <end position="323"/>
    </location>
</feature>
<gene>
    <name evidence="6" type="ORF">HL667_10180</name>
</gene>
<evidence type="ECO:0000313" key="7">
    <source>
        <dbReference type="Proteomes" id="UP000886476"/>
    </source>
</evidence>
<organism evidence="6 7">
    <name type="scientific">Bradyrhizobium aeschynomenes</name>
    <dbReference type="NCBI Taxonomy" id="2734909"/>
    <lineage>
        <taxon>Bacteria</taxon>
        <taxon>Pseudomonadati</taxon>
        <taxon>Pseudomonadota</taxon>
        <taxon>Alphaproteobacteria</taxon>
        <taxon>Hyphomicrobiales</taxon>
        <taxon>Nitrobacteraceae</taxon>
        <taxon>Bradyrhizobium</taxon>
    </lineage>
</organism>
<evidence type="ECO:0000313" key="6">
    <source>
        <dbReference type="EMBL" id="NPU65363.1"/>
    </source>
</evidence>
<feature type="domain" description="Major facilitator superfamily (MFS) profile" evidence="5">
    <location>
        <begin position="13"/>
        <end position="393"/>
    </location>
</feature>
<proteinExistence type="predicted"/>
<protein>
    <submittedName>
        <fullName evidence="6">MFS transporter</fullName>
    </submittedName>
</protein>
<keyword evidence="1 4" id="KW-0812">Transmembrane</keyword>
<name>A0ABX2CB60_9BRAD</name>
<keyword evidence="3 4" id="KW-0472">Membrane</keyword>
<dbReference type="InterPro" id="IPR036259">
    <property type="entry name" value="MFS_trans_sf"/>
</dbReference>
<feature type="transmembrane region" description="Helical" evidence="4">
    <location>
        <begin position="370"/>
        <end position="389"/>
    </location>
</feature>
<dbReference type="InterPro" id="IPR020846">
    <property type="entry name" value="MFS_dom"/>
</dbReference>
<comment type="caution">
    <text evidence="6">The sequence shown here is derived from an EMBL/GenBank/DDBJ whole genome shotgun (WGS) entry which is preliminary data.</text>
</comment>
<sequence length="401" mass="41406">MPPVIADPSILRVLIVLAVTQLIAWGTLSLPAVIGRAMAADLEMDLTAIFASTTVLYMSMGLCSPLLARPFVKQGGRRVMIVGTVLAAPGYALLAAAQGPLTYYAAWLLLGIAGSATLSTASYIVLNEVAGLRARSAIGALMLVTGLSSSIFWPVTSTLSGLIGWRSTCLVYAGLLLLVSLPLFVFLLPRRVHDHLPPASDVTASPPAAKPARSTFYLLVGASGLNAFVAFGMGAVLIELLKSEGLSAAEAIGFGSLLGVIQISARAIDFMGGGRWDGITTAIVAGLALPVAMLLLMLSHGSHAAIAMFMLIYGLGTGALAVARATMPLVFYDKAAFARASAQIGLPMNVLSAVSAPILVELLTRYGSNAPLALSLVCSCAAVAMLLLLRQRRPSGATASS</sequence>
<dbReference type="Pfam" id="PF07690">
    <property type="entry name" value="MFS_1"/>
    <property type="match status" value="1"/>
</dbReference>
<feature type="transmembrane region" description="Helical" evidence="4">
    <location>
        <begin position="138"/>
        <end position="156"/>
    </location>
</feature>
<accession>A0ABX2CB60</accession>
<feature type="transmembrane region" description="Helical" evidence="4">
    <location>
        <begin position="162"/>
        <end position="188"/>
    </location>
</feature>
<keyword evidence="2 4" id="KW-1133">Transmembrane helix</keyword>
<feature type="transmembrane region" description="Helical" evidence="4">
    <location>
        <begin position="79"/>
        <end position="98"/>
    </location>
</feature>
<dbReference type="PROSITE" id="PS50850">
    <property type="entry name" value="MFS"/>
    <property type="match status" value="1"/>
</dbReference>
<dbReference type="EMBL" id="JABFDN010000002">
    <property type="protein sequence ID" value="NPU65363.1"/>
    <property type="molecule type" value="Genomic_DNA"/>
</dbReference>
<evidence type="ECO:0000256" key="4">
    <source>
        <dbReference type="SAM" id="Phobius"/>
    </source>
</evidence>
<dbReference type="PANTHER" id="PTHR11360">
    <property type="entry name" value="MONOCARBOXYLATE TRANSPORTER"/>
    <property type="match status" value="1"/>
</dbReference>
<evidence type="ECO:0000256" key="3">
    <source>
        <dbReference type="ARBA" id="ARBA00023136"/>
    </source>
</evidence>
<evidence type="ECO:0000256" key="2">
    <source>
        <dbReference type="ARBA" id="ARBA00022989"/>
    </source>
</evidence>
<feature type="transmembrane region" description="Helical" evidence="4">
    <location>
        <begin position="279"/>
        <end position="298"/>
    </location>
</feature>